<evidence type="ECO:0000313" key="1">
    <source>
        <dbReference type="EMBL" id="KAH9828574.1"/>
    </source>
</evidence>
<keyword evidence="2" id="KW-1185">Reference proteome</keyword>
<dbReference type="RefSeq" id="XP_047772257.1">
    <property type="nucleotide sequence ID" value="XM_047921967.1"/>
</dbReference>
<reference evidence="1 2" key="1">
    <citation type="journal article" date="2021" name="Environ. Microbiol.">
        <title>Gene family expansions and transcriptome signatures uncover fungal adaptations to wood decay.</title>
        <authorList>
            <person name="Hage H."/>
            <person name="Miyauchi S."/>
            <person name="Viragh M."/>
            <person name="Drula E."/>
            <person name="Min B."/>
            <person name="Chaduli D."/>
            <person name="Navarro D."/>
            <person name="Favel A."/>
            <person name="Norest M."/>
            <person name="Lesage-Meessen L."/>
            <person name="Balint B."/>
            <person name="Merenyi Z."/>
            <person name="de Eugenio L."/>
            <person name="Morin E."/>
            <person name="Martinez A.T."/>
            <person name="Baldrian P."/>
            <person name="Stursova M."/>
            <person name="Martinez M.J."/>
            <person name="Novotny C."/>
            <person name="Magnuson J.K."/>
            <person name="Spatafora J.W."/>
            <person name="Maurice S."/>
            <person name="Pangilinan J."/>
            <person name="Andreopoulos W."/>
            <person name="LaButti K."/>
            <person name="Hundley H."/>
            <person name="Na H."/>
            <person name="Kuo A."/>
            <person name="Barry K."/>
            <person name="Lipzen A."/>
            <person name="Henrissat B."/>
            <person name="Riley R."/>
            <person name="Ahrendt S."/>
            <person name="Nagy L.G."/>
            <person name="Grigoriev I.V."/>
            <person name="Martin F."/>
            <person name="Rosso M.N."/>
        </authorList>
    </citation>
    <scope>NUCLEOTIDE SEQUENCE [LARGE SCALE GENOMIC DNA]</scope>
    <source>
        <strain evidence="1 2">CIRM-BRFM 1785</strain>
    </source>
</reference>
<dbReference type="Proteomes" id="UP000814176">
    <property type="component" value="Unassembled WGS sequence"/>
</dbReference>
<protein>
    <submittedName>
        <fullName evidence="1">Uncharacterized protein</fullName>
    </submittedName>
</protein>
<comment type="caution">
    <text evidence="1">The sequence shown here is derived from an EMBL/GenBank/DDBJ whole genome shotgun (WGS) entry which is preliminary data.</text>
</comment>
<dbReference type="GeneID" id="72002699"/>
<evidence type="ECO:0000313" key="2">
    <source>
        <dbReference type="Proteomes" id="UP000814176"/>
    </source>
</evidence>
<organism evidence="1 2">
    <name type="scientific">Rhodofomes roseus</name>
    <dbReference type="NCBI Taxonomy" id="34475"/>
    <lineage>
        <taxon>Eukaryota</taxon>
        <taxon>Fungi</taxon>
        <taxon>Dikarya</taxon>
        <taxon>Basidiomycota</taxon>
        <taxon>Agaricomycotina</taxon>
        <taxon>Agaricomycetes</taxon>
        <taxon>Polyporales</taxon>
        <taxon>Rhodofomes</taxon>
    </lineage>
</organism>
<gene>
    <name evidence="1" type="ORF">C8Q71DRAFT_728571</name>
</gene>
<accession>A0ABQ8JX35</accession>
<proteinExistence type="predicted"/>
<sequence length="351" mass="39377">MSRFQQEATAVIGTMEGPGGISPMEWSLMYANHHRFSFVDEQMEHQYSEGCEYCRRKLFTCASEAATAPDQLSRGVLHEGTVYEAPCVRRSQWLAPHFHCYPTSECHQPVTVNVDTFPEMVATATPAQGPVPMSEAQMPAVHTNWSISASREYEQPQFGLSMTQQVAPVMPQWRQTLHLHPAAYDFVIEPEHNAQYVGDPRPIMPQLNEAAMPTGGPPAGTPAFVEEEEDPLAVTDWASLRYTKQWRNSAATCFGYTVYYKQSGSRDIAGPPASLGADVADIFVYHHTGRRQFQHWVCKAVDPCVWVPIKDGQPHPFSKDRFLSTKVPRDPSWVTKSTIAAYNSRKKKDNA</sequence>
<name>A0ABQ8JX35_9APHY</name>
<dbReference type="EMBL" id="JADCUA010000061">
    <property type="protein sequence ID" value="KAH9828574.1"/>
    <property type="molecule type" value="Genomic_DNA"/>
</dbReference>